<evidence type="ECO:0000256" key="1">
    <source>
        <dbReference type="SAM" id="MobiDB-lite"/>
    </source>
</evidence>
<dbReference type="EMBL" id="UYRU01091617">
    <property type="protein sequence ID" value="VDN37740.1"/>
    <property type="molecule type" value="Genomic_DNA"/>
</dbReference>
<gene>
    <name evidence="2" type="ORF">DILT_LOCUS17408</name>
</gene>
<evidence type="ECO:0000313" key="2">
    <source>
        <dbReference type="EMBL" id="VDN37740.1"/>
    </source>
</evidence>
<dbReference type="AlphaFoldDB" id="A0A3P7NC74"/>
<reference evidence="2 3" key="1">
    <citation type="submission" date="2018-11" db="EMBL/GenBank/DDBJ databases">
        <authorList>
            <consortium name="Pathogen Informatics"/>
        </authorList>
    </citation>
    <scope>NUCLEOTIDE SEQUENCE [LARGE SCALE GENOMIC DNA]</scope>
</reference>
<accession>A0A3P7NC74</accession>
<keyword evidence="3" id="KW-1185">Reference proteome</keyword>
<sequence>MPRARRRQSSTTKALSTEIRSCFTAQADSEGSNKWSALKKPVYGAADKIIGFTHWRRSDWISGRILQLSAETTRARSRNDAPFPQLRKLKAKSGRDDRQKYWPETSISMEQASNVGDIRKLYQIIRQGGGHLLGKVNELRDLGVCITPNLEPSTQCVKTAKKAIGILGAIRESFFYFDEELFGRVFGTFFRPMLEYCVQA</sequence>
<evidence type="ECO:0000313" key="3">
    <source>
        <dbReference type="Proteomes" id="UP000281553"/>
    </source>
</evidence>
<name>A0A3P7NC74_DIBLA</name>
<feature type="region of interest" description="Disordered" evidence="1">
    <location>
        <begin position="73"/>
        <end position="97"/>
    </location>
</feature>
<proteinExistence type="predicted"/>
<dbReference type="Proteomes" id="UP000281553">
    <property type="component" value="Unassembled WGS sequence"/>
</dbReference>
<organism evidence="2 3">
    <name type="scientific">Dibothriocephalus latus</name>
    <name type="common">Fish tapeworm</name>
    <name type="synonym">Diphyllobothrium latum</name>
    <dbReference type="NCBI Taxonomy" id="60516"/>
    <lineage>
        <taxon>Eukaryota</taxon>
        <taxon>Metazoa</taxon>
        <taxon>Spiralia</taxon>
        <taxon>Lophotrochozoa</taxon>
        <taxon>Platyhelminthes</taxon>
        <taxon>Cestoda</taxon>
        <taxon>Eucestoda</taxon>
        <taxon>Diphyllobothriidea</taxon>
        <taxon>Diphyllobothriidae</taxon>
        <taxon>Dibothriocephalus</taxon>
    </lineage>
</organism>
<protein>
    <submittedName>
        <fullName evidence="2">Uncharacterized protein</fullName>
    </submittedName>
</protein>